<accession>A0A0H5Q7H3</accession>
<name>A0A0H5Q7H3_9ZZZZ</name>
<reference evidence="1" key="2">
    <citation type="submission" date="2015-07" db="EMBL/GenBank/DDBJ databases">
        <title>Plasmids, circular viruses and viroids from rat gut.</title>
        <authorList>
            <person name="Jorgensen T.J."/>
            <person name="Hansen M.A."/>
            <person name="Xu Z."/>
            <person name="Tabak M.A."/>
            <person name="Sorensen S.J."/>
            <person name="Hansen L.H."/>
        </authorList>
    </citation>
    <scope>NUCLEOTIDE SEQUENCE</scope>
    <source>
        <plasmid evidence="1">pRGRH1784</plasmid>
    </source>
</reference>
<sequence length="190" mass="20529">MKPRRRRIAAMVTSLAAALVMSLSCVTTASASSVYLSVPIYVQEQSNWCWAATSKSVSVYLGGSNSSQCQYVKWGKNSSSCANVTGDLSTDVRRALSSAGIRNTGSMINSAASTATISGQINNSKPLMVRWGWDSGGGHMLVIRGYTSDPGYLVVSYIDPLQSYYSSGTYDWMKSGSGHTWTHTRYGFSR</sequence>
<dbReference type="Pfam" id="PF12385">
    <property type="entry name" value="Peptidase_C70"/>
    <property type="match status" value="1"/>
</dbReference>
<protein>
    <recommendedName>
        <fullName evidence="2">Peptidase C39-like domain-containing protein</fullName>
    </recommendedName>
</protein>
<dbReference type="AlphaFoldDB" id="A0A0H5Q7H3"/>
<reference evidence="1" key="1">
    <citation type="submission" date="2015-06" db="EMBL/GenBank/DDBJ databases">
        <authorList>
            <person name="Joergensen T."/>
        </authorList>
    </citation>
    <scope>NUCLEOTIDE SEQUENCE</scope>
    <source>
        <plasmid evidence="1">pRGRH1784</plasmid>
    </source>
</reference>
<proteinExistence type="predicted"/>
<dbReference type="InterPro" id="IPR022118">
    <property type="entry name" value="Peptidase_C70_AvrRpt2"/>
</dbReference>
<dbReference type="EMBL" id="LN854284">
    <property type="protein sequence ID" value="CRY97878.1"/>
    <property type="molecule type" value="Genomic_DNA"/>
</dbReference>
<organism evidence="1">
    <name type="scientific">uncultured prokaryote</name>
    <dbReference type="NCBI Taxonomy" id="198431"/>
    <lineage>
        <taxon>unclassified sequences</taxon>
        <taxon>environmental samples</taxon>
    </lineage>
</organism>
<evidence type="ECO:0000313" key="1">
    <source>
        <dbReference type="EMBL" id="CRY97878.1"/>
    </source>
</evidence>
<geneLocation type="plasmid" evidence="1">
    <name>pRGRH1784</name>
</geneLocation>
<dbReference type="PROSITE" id="PS51257">
    <property type="entry name" value="PROKAR_LIPOPROTEIN"/>
    <property type="match status" value="1"/>
</dbReference>
<keyword evidence="1" id="KW-0614">Plasmid</keyword>
<evidence type="ECO:0008006" key="2">
    <source>
        <dbReference type="Google" id="ProtNLM"/>
    </source>
</evidence>
<dbReference type="Gene3D" id="3.90.70.10">
    <property type="entry name" value="Cysteine proteinases"/>
    <property type="match status" value="1"/>
</dbReference>